<protein>
    <submittedName>
        <fullName evidence="2">Zinc finger MYM-type protein 1-like</fullName>
    </submittedName>
</protein>
<evidence type="ECO:0000313" key="3">
    <source>
        <dbReference type="Proteomes" id="UP000478052"/>
    </source>
</evidence>
<comment type="caution">
    <text evidence="2">The sequence shown here is derived from an EMBL/GenBank/DDBJ whole genome shotgun (WGS) entry which is preliminary data.</text>
</comment>
<evidence type="ECO:0000313" key="2">
    <source>
        <dbReference type="EMBL" id="KAF0716390.1"/>
    </source>
</evidence>
<reference evidence="2 3" key="1">
    <citation type="submission" date="2019-08" db="EMBL/GenBank/DDBJ databases">
        <title>Whole genome of Aphis craccivora.</title>
        <authorList>
            <person name="Voronova N.V."/>
            <person name="Shulinski R.S."/>
            <person name="Bandarenka Y.V."/>
            <person name="Zhorov D.G."/>
            <person name="Warner D."/>
        </authorList>
    </citation>
    <scope>NUCLEOTIDE SEQUENCE [LARGE SCALE GENOMIC DNA]</scope>
    <source>
        <strain evidence="2">180601</strain>
        <tissue evidence="2">Whole Body</tissue>
    </source>
</reference>
<dbReference type="SUPFAM" id="SSF53098">
    <property type="entry name" value="Ribonuclease H-like"/>
    <property type="match status" value="1"/>
</dbReference>
<evidence type="ECO:0000259" key="1">
    <source>
        <dbReference type="Pfam" id="PF14291"/>
    </source>
</evidence>
<dbReference type="PANTHER" id="PTHR45749">
    <property type="match status" value="1"/>
</dbReference>
<dbReference type="Proteomes" id="UP000478052">
    <property type="component" value="Unassembled WGS sequence"/>
</dbReference>
<dbReference type="InterPro" id="IPR012337">
    <property type="entry name" value="RNaseH-like_sf"/>
</dbReference>
<accession>A0A6G0W0T2</accession>
<keyword evidence="3" id="KW-1185">Reference proteome</keyword>
<proteinExistence type="predicted"/>
<dbReference type="Pfam" id="PF14291">
    <property type="entry name" value="DUF4371"/>
    <property type="match status" value="1"/>
</dbReference>
<sequence>MDNRRRCNRPMQLEALRPLFHRRRSSVKSADVGATVTAALADETADIAGDEQLSIGIRFIDSSKIVREEFLGFSILKTYDANGITDSILSYDENYSLDLNKLVGLGFDGCSVMASKENGVQSLIRNKYSKATFFHCASHRLNLVVNDLISVTEIRNTIGIIKNKVRFEEILFQTYQRCGTRWSAKYKSIRIFSEKFIEIKEALDKLSHNDSNFNFNIATRSAGQLF</sequence>
<dbReference type="PANTHER" id="PTHR45749:SF21">
    <property type="entry name" value="DUF4371 DOMAIN-CONTAINING PROTEIN"/>
    <property type="match status" value="1"/>
</dbReference>
<dbReference type="OrthoDB" id="6597377at2759"/>
<dbReference type="InterPro" id="IPR025398">
    <property type="entry name" value="DUF4371"/>
</dbReference>
<dbReference type="AlphaFoldDB" id="A0A6G0W0T2"/>
<feature type="domain" description="DUF4371" evidence="1">
    <location>
        <begin position="31"/>
        <end position="119"/>
    </location>
</feature>
<gene>
    <name evidence="2" type="ORF">FWK35_00027180</name>
</gene>
<organism evidence="2 3">
    <name type="scientific">Aphis craccivora</name>
    <name type="common">Cowpea aphid</name>
    <dbReference type="NCBI Taxonomy" id="307492"/>
    <lineage>
        <taxon>Eukaryota</taxon>
        <taxon>Metazoa</taxon>
        <taxon>Ecdysozoa</taxon>
        <taxon>Arthropoda</taxon>
        <taxon>Hexapoda</taxon>
        <taxon>Insecta</taxon>
        <taxon>Pterygota</taxon>
        <taxon>Neoptera</taxon>
        <taxon>Paraneoptera</taxon>
        <taxon>Hemiptera</taxon>
        <taxon>Sternorrhyncha</taxon>
        <taxon>Aphidomorpha</taxon>
        <taxon>Aphidoidea</taxon>
        <taxon>Aphididae</taxon>
        <taxon>Aphidini</taxon>
        <taxon>Aphis</taxon>
        <taxon>Aphis</taxon>
    </lineage>
</organism>
<dbReference type="EMBL" id="VUJU01009998">
    <property type="protein sequence ID" value="KAF0716390.1"/>
    <property type="molecule type" value="Genomic_DNA"/>
</dbReference>
<name>A0A6G0W0T2_APHCR</name>